<dbReference type="InterPro" id="IPR002347">
    <property type="entry name" value="SDR_fam"/>
</dbReference>
<dbReference type="AlphaFoldDB" id="X0UUD3"/>
<dbReference type="InterPro" id="IPR036291">
    <property type="entry name" value="NAD(P)-bd_dom_sf"/>
</dbReference>
<dbReference type="PANTHER" id="PTHR44196">
    <property type="entry name" value="DEHYDROGENASE/REDUCTASE SDR FAMILY MEMBER 7B"/>
    <property type="match status" value="1"/>
</dbReference>
<sequence length="90" mass="9715">MKCPWLAFAAADPERYTKKETNGKNMKDKTVVITGATSGLGRATALQLAQKGAFVLIIARSNTKANEVIKEIKKEGGKGQFILSDLSSMK</sequence>
<dbReference type="GO" id="GO:0016020">
    <property type="term" value="C:membrane"/>
    <property type="evidence" value="ECO:0007669"/>
    <property type="project" value="TreeGrafter"/>
</dbReference>
<comment type="similarity">
    <text evidence="1">Belongs to the short-chain dehydrogenases/reductases (SDR) family.</text>
</comment>
<dbReference type="PANTHER" id="PTHR44196:SF1">
    <property type="entry name" value="DEHYDROGENASE_REDUCTASE SDR FAMILY MEMBER 7B"/>
    <property type="match status" value="1"/>
</dbReference>
<dbReference type="SUPFAM" id="SSF51735">
    <property type="entry name" value="NAD(P)-binding Rossmann-fold domains"/>
    <property type="match status" value="1"/>
</dbReference>
<protein>
    <recommendedName>
        <fullName evidence="4">SDR family NAD(P)-dependent oxidoreductase</fullName>
    </recommendedName>
</protein>
<evidence type="ECO:0000256" key="2">
    <source>
        <dbReference type="ARBA" id="ARBA00023002"/>
    </source>
</evidence>
<evidence type="ECO:0000256" key="1">
    <source>
        <dbReference type="ARBA" id="ARBA00006484"/>
    </source>
</evidence>
<dbReference type="EMBL" id="BARS01020615">
    <property type="protein sequence ID" value="GAG09345.1"/>
    <property type="molecule type" value="Genomic_DNA"/>
</dbReference>
<reference evidence="3" key="1">
    <citation type="journal article" date="2014" name="Front. Microbiol.">
        <title>High frequency of phylogenetically diverse reductive dehalogenase-homologous genes in deep subseafloor sedimentary metagenomes.</title>
        <authorList>
            <person name="Kawai M."/>
            <person name="Futagami T."/>
            <person name="Toyoda A."/>
            <person name="Takaki Y."/>
            <person name="Nishi S."/>
            <person name="Hori S."/>
            <person name="Arai W."/>
            <person name="Tsubouchi T."/>
            <person name="Morono Y."/>
            <person name="Uchiyama I."/>
            <person name="Ito T."/>
            <person name="Fujiyama A."/>
            <person name="Inagaki F."/>
            <person name="Takami H."/>
        </authorList>
    </citation>
    <scope>NUCLEOTIDE SEQUENCE</scope>
    <source>
        <strain evidence="3">Expedition CK06-06</strain>
    </source>
</reference>
<keyword evidence="2" id="KW-0560">Oxidoreductase</keyword>
<comment type="caution">
    <text evidence="3">The sequence shown here is derived from an EMBL/GenBank/DDBJ whole genome shotgun (WGS) entry which is preliminary data.</text>
</comment>
<organism evidence="3">
    <name type="scientific">marine sediment metagenome</name>
    <dbReference type="NCBI Taxonomy" id="412755"/>
    <lineage>
        <taxon>unclassified sequences</taxon>
        <taxon>metagenomes</taxon>
        <taxon>ecological metagenomes</taxon>
    </lineage>
</organism>
<feature type="non-terminal residue" evidence="3">
    <location>
        <position position="90"/>
    </location>
</feature>
<dbReference type="Gene3D" id="3.40.50.720">
    <property type="entry name" value="NAD(P)-binding Rossmann-like Domain"/>
    <property type="match status" value="1"/>
</dbReference>
<accession>X0UUD3</accession>
<evidence type="ECO:0000313" key="3">
    <source>
        <dbReference type="EMBL" id="GAG09345.1"/>
    </source>
</evidence>
<name>X0UUD3_9ZZZZ</name>
<gene>
    <name evidence="3" type="ORF">S01H1_33211</name>
</gene>
<dbReference type="Pfam" id="PF00106">
    <property type="entry name" value="adh_short"/>
    <property type="match status" value="1"/>
</dbReference>
<dbReference type="GO" id="GO:0016491">
    <property type="term" value="F:oxidoreductase activity"/>
    <property type="evidence" value="ECO:0007669"/>
    <property type="project" value="UniProtKB-KW"/>
</dbReference>
<proteinExistence type="inferred from homology"/>
<evidence type="ECO:0008006" key="4">
    <source>
        <dbReference type="Google" id="ProtNLM"/>
    </source>
</evidence>